<evidence type="ECO:0000313" key="4">
    <source>
        <dbReference type="Proteomes" id="UP000568109"/>
    </source>
</evidence>
<dbReference type="RefSeq" id="WP_178734338.1">
    <property type="nucleotide sequence ID" value="NZ_JABUOH010000053.1"/>
</dbReference>
<dbReference type="EMBL" id="JABUOH010000053">
    <property type="protein sequence ID" value="NWN45953.1"/>
    <property type="molecule type" value="Genomic_DNA"/>
</dbReference>
<dbReference type="Pfam" id="PF01029">
    <property type="entry name" value="NusB"/>
    <property type="match status" value="1"/>
</dbReference>
<dbReference type="SUPFAM" id="SSF48013">
    <property type="entry name" value="NusB-like"/>
    <property type="match status" value="1"/>
</dbReference>
<sequence length="151" mass="18233">MINPQTNLHYHQIYMSPKKMKELRVKIINNLYQYDFYHNELQVQNPNINEKIVLVEQLINNIVLIDNIIQKNLYDYTLDRLNKVDKAIIRLATFELMEKKLSHKIIINEAIELTKEYSSLNDNKQYKFNNKLLQLIYEDLESNTYKKELLK</sequence>
<dbReference type="InterPro" id="IPR006027">
    <property type="entry name" value="NusB_RsmB_TIM44"/>
</dbReference>
<feature type="domain" description="NusB/RsmB/TIM44" evidence="2">
    <location>
        <begin position="53"/>
        <end position="133"/>
    </location>
</feature>
<dbReference type="AlphaFoldDB" id="A0A851HJE5"/>
<dbReference type="InterPro" id="IPR035926">
    <property type="entry name" value="NusB-like_sf"/>
</dbReference>
<evidence type="ECO:0000256" key="1">
    <source>
        <dbReference type="ARBA" id="ARBA00022884"/>
    </source>
</evidence>
<organism evidence="3 4">
    <name type="scientific">Candidatus Phytoplasma pruni</name>
    <dbReference type="NCBI Taxonomy" id="479893"/>
    <lineage>
        <taxon>Bacteria</taxon>
        <taxon>Bacillati</taxon>
        <taxon>Mycoplasmatota</taxon>
        <taxon>Mollicutes</taxon>
        <taxon>Acholeplasmatales</taxon>
        <taxon>Acholeplasmataceae</taxon>
        <taxon>Candidatus Phytoplasma</taxon>
        <taxon>16SrIII (X-disease group)</taxon>
    </lineage>
</organism>
<comment type="caution">
    <text evidence="3">The sequence shown here is derived from an EMBL/GenBank/DDBJ whole genome shotgun (WGS) entry which is preliminary data.</text>
</comment>
<gene>
    <name evidence="3" type="ORF">HR065_02565</name>
</gene>
<accession>A0A851HJE5</accession>
<protein>
    <submittedName>
        <fullName evidence="3">Transcription antitermination protein NusB</fullName>
    </submittedName>
</protein>
<dbReference type="GO" id="GO:0006355">
    <property type="term" value="P:regulation of DNA-templated transcription"/>
    <property type="evidence" value="ECO:0007669"/>
    <property type="project" value="InterPro"/>
</dbReference>
<proteinExistence type="predicted"/>
<evidence type="ECO:0000259" key="2">
    <source>
        <dbReference type="Pfam" id="PF01029"/>
    </source>
</evidence>
<evidence type="ECO:0000313" key="3">
    <source>
        <dbReference type="EMBL" id="NWN45953.1"/>
    </source>
</evidence>
<dbReference type="GO" id="GO:0003723">
    <property type="term" value="F:RNA binding"/>
    <property type="evidence" value="ECO:0007669"/>
    <property type="project" value="UniProtKB-KW"/>
</dbReference>
<reference evidence="3 4" key="1">
    <citation type="submission" date="2020-06" db="EMBL/GenBank/DDBJ databases">
        <title>Draft genome sequence of Candidatus Phytoplasma pruni (X-disease group, subgroup 16SrIII-B) strain ChTDIII from Argentina.</title>
        <authorList>
            <person name="Fernandez F.D."/>
            <person name="Zuebert C."/>
            <person name="Huettel B."/>
            <person name="Kube M."/>
            <person name="Conci L.R."/>
        </authorList>
    </citation>
    <scope>NUCLEOTIDE SEQUENCE [LARGE SCALE GENOMIC DNA]</scope>
    <source>
        <strain evidence="3 4">ChTDIII</strain>
    </source>
</reference>
<name>A0A851HJE5_9MOLU</name>
<dbReference type="Gene3D" id="1.10.940.10">
    <property type="entry name" value="NusB-like"/>
    <property type="match status" value="1"/>
</dbReference>
<keyword evidence="1" id="KW-0694">RNA-binding</keyword>
<dbReference type="Proteomes" id="UP000568109">
    <property type="component" value="Unassembled WGS sequence"/>
</dbReference>
<keyword evidence="4" id="KW-1185">Reference proteome</keyword>